<reference evidence="2 3" key="1">
    <citation type="submission" date="2017-06" db="EMBL/GenBank/DDBJ databases">
        <title>Biodegradation of gentamicin by bacterial consortia AMQD4 in synthetic medium and raw gentamicin sewage.</title>
        <authorList>
            <person name="Chang H."/>
            <person name="Feng Y."/>
            <person name="Li Z."/>
            <person name="Xue J."/>
            <person name="Cheng D."/>
        </authorList>
    </citation>
    <scope>NUCLEOTIDE SEQUENCE [LARGE SCALE GENOMIC DNA]</scope>
    <source>
        <strain evidence="2 3">BZC3</strain>
    </source>
</reference>
<dbReference type="PANTHER" id="PTHR33336:SF3">
    <property type="entry name" value="ABM DOMAIN-CONTAINING PROTEIN"/>
    <property type="match status" value="1"/>
</dbReference>
<dbReference type="InterPro" id="IPR011008">
    <property type="entry name" value="Dimeric_a/b-barrel"/>
</dbReference>
<dbReference type="PROSITE" id="PS51725">
    <property type="entry name" value="ABM"/>
    <property type="match status" value="1"/>
</dbReference>
<dbReference type="Pfam" id="PF03992">
    <property type="entry name" value="ABM"/>
    <property type="match status" value="1"/>
</dbReference>
<name>A0A1Z3LY46_BREDI</name>
<organism evidence="2 3">
    <name type="scientific">Brevundimonas diminuta</name>
    <name type="common">Pseudomonas diminuta</name>
    <dbReference type="NCBI Taxonomy" id="293"/>
    <lineage>
        <taxon>Bacteria</taxon>
        <taxon>Pseudomonadati</taxon>
        <taxon>Pseudomonadota</taxon>
        <taxon>Alphaproteobacteria</taxon>
        <taxon>Caulobacterales</taxon>
        <taxon>Caulobacteraceae</taxon>
        <taxon>Brevundimonas</taxon>
    </lineage>
</organism>
<dbReference type="InterPro" id="IPR050744">
    <property type="entry name" value="AI-2_Isomerase_LsrG"/>
</dbReference>
<dbReference type="PANTHER" id="PTHR33336">
    <property type="entry name" value="QUINOL MONOOXYGENASE YGIN-RELATED"/>
    <property type="match status" value="1"/>
</dbReference>
<feature type="domain" description="ABM" evidence="1">
    <location>
        <begin position="2"/>
        <end position="90"/>
    </location>
</feature>
<evidence type="ECO:0000259" key="1">
    <source>
        <dbReference type="PROSITE" id="PS51725"/>
    </source>
</evidence>
<keyword evidence="2" id="KW-0503">Monooxygenase</keyword>
<keyword evidence="2" id="KW-0560">Oxidoreductase</keyword>
<reference evidence="2 3" key="2">
    <citation type="submission" date="2017-06" db="EMBL/GenBank/DDBJ databases">
        <authorList>
            <person name="Kim H.J."/>
            <person name="Triplett B.A."/>
        </authorList>
    </citation>
    <scope>NUCLEOTIDE SEQUENCE [LARGE SCALE GENOMIC DNA]</scope>
    <source>
        <strain evidence="2 3">BZC3</strain>
    </source>
</reference>
<gene>
    <name evidence="2" type="ORF">CD943_08695</name>
</gene>
<dbReference type="InterPro" id="IPR007138">
    <property type="entry name" value="ABM_dom"/>
</dbReference>
<dbReference type="Gene3D" id="3.30.70.100">
    <property type="match status" value="1"/>
</dbReference>
<dbReference type="EMBL" id="CP021995">
    <property type="protein sequence ID" value="ASD26957.1"/>
    <property type="molecule type" value="Genomic_DNA"/>
</dbReference>
<dbReference type="GO" id="GO:0005829">
    <property type="term" value="C:cytosol"/>
    <property type="evidence" value="ECO:0007669"/>
    <property type="project" value="TreeGrafter"/>
</dbReference>
<dbReference type="RefSeq" id="WP_046652675.1">
    <property type="nucleotide sequence ID" value="NZ_CP021995.1"/>
</dbReference>
<sequence>MLKVIAEDFIKPEHVETVRPLYAELVRLTRQEPLCRAYDLFEDRKQPGHFIFIEEWPDQAALDVHCASEHFRRLVPQIDAHQIRPGTYILMNPVPTDAPVQAASSASVSTVTP</sequence>
<dbReference type="AlphaFoldDB" id="A0A1Z3LY46"/>
<accession>A0A1Z3LY46</accession>
<dbReference type="STRING" id="293.GCA_000988015_02659"/>
<proteinExistence type="predicted"/>
<evidence type="ECO:0000313" key="3">
    <source>
        <dbReference type="Proteomes" id="UP000197024"/>
    </source>
</evidence>
<dbReference type="GO" id="GO:0004497">
    <property type="term" value="F:monooxygenase activity"/>
    <property type="evidence" value="ECO:0007669"/>
    <property type="project" value="UniProtKB-KW"/>
</dbReference>
<dbReference type="SUPFAM" id="SSF54909">
    <property type="entry name" value="Dimeric alpha+beta barrel"/>
    <property type="match status" value="1"/>
</dbReference>
<evidence type="ECO:0000313" key="2">
    <source>
        <dbReference type="EMBL" id="ASD26957.1"/>
    </source>
</evidence>
<protein>
    <submittedName>
        <fullName evidence="2">Antibiotic biosynthesis monooxygenase</fullName>
    </submittedName>
</protein>
<dbReference type="Proteomes" id="UP000197024">
    <property type="component" value="Chromosome"/>
</dbReference>